<reference evidence="1" key="1">
    <citation type="submission" date="2021-01" db="UniProtKB">
        <authorList>
            <consortium name="EnsemblMetazoa"/>
        </authorList>
    </citation>
    <scope>IDENTIFICATION</scope>
</reference>
<organism evidence="1 2">
    <name type="scientific">Varroa destructor</name>
    <name type="common">Honeybee mite</name>
    <dbReference type="NCBI Taxonomy" id="109461"/>
    <lineage>
        <taxon>Eukaryota</taxon>
        <taxon>Metazoa</taxon>
        <taxon>Ecdysozoa</taxon>
        <taxon>Arthropoda</taxon>
        <taxon>Chelicerata</taxon>
        <taxon>Arachnida</taxon>
        <taxon>Acari</taxon>
        <taxon>Parasitiformes</taxon>
        <taxon>Mesostigmata</taxon>
        <taxon>Gamasina</taxon>
        <taxon>Dermanyssoidea</taxon>
        <taxon>Varroidae</taxon>
        <taxon>Varroa</taxon>
    </lineage>
</organism>
<dbReference type="Gene3D" id="3.40.50.1240">
    <property type="entry name" value="Phosphoglycerate mutase-like"/>
    <property type="match status" value="1"/>
</dbReference>
<dbReference type="AlphaFoldDB" id="A0A7M7KVN1"/>
<dbReference type="SUPFAM" id="SSF53254">
    <property type="entry name" value="Phosphoglycerate mutase-like"/>
    <property type="match status" value="1"/>
</dbReference>
<dbReference type="EnsemblMetazoa" id="XM_022816963">
    <property type="protein sequence ID" value="XP_022672698"/>
    <property type="gene ID" value="LOC111255231"/>
</dbReference>
<sequence>MMSVIFFTHGPAFPENTINSYFGGKISIQQQRQLTPNGKIQMRCLGEYLRAHYNPHCLEAAAFVSPVKRCNDSIYYVYQGLFNASNIPLESQTSLPAGDDTIARRSLMANMGPILNRMVHYPAKNVNSFLQGIINASETTRNRLKPDTVIVDVLLSALADGQKLDERLANVSLRLLSDMEKAILTAQTKGFQYDLVQPIFQDLRLRLQNVTDTSAVPNVNLALFCLTPLQLAATFRTLLRNEYSFSSVFGDAFEFKVYSGGRVLLNSISANYNTA</sequence>
<keyword evidence="2" id="KW-1185">Reference proteome</keyword>
<evidence type="ECO:0000313" key="1">
    <source>
        <dbReference type="EnsemblMetazoa" id="XP_022672698"/>
    </source>
</evidence>
<dbReference type="GeneID" id="111255231"/>
<dbReference type="OrthoDB" id="10393772at2759"/>
<evidence type="ECO:0000313" key="2">
    <source>
        <dbReference type="Proteomes" id="UP000594260"/>
    </source>
</evidence>
<accession>A0A7M7KVN1</accession>
<name>A0A7M7KVN1_VARDE</name>
<dbReference type="Proteomes" id="UP000594260">
    <property type="component" value="Unplaced"/>
</dbReference>
<dbReference type="GO" id="GO:0016791">
    <property type="term" value="F:phosphatase activity"/>
    <property type="evidence" value="ECO:0007669"/>
    <property type="project" value="UniProtKB-ARBA"/>
</dbReference>
<protein>
    <submittedName>
        <fullName evidence="1">Uncharacterized protein</fullName>
    </submittedName>
</protein>
<dbReference type="InParanoid" id="A0A7M7KVN1"/>
<proteinExistence type="predicted"/>
<dbReference type="RefSeq" id="XP_022672698.1">
    <property type="nucleotide sequence ID" value="XM_022816963.1"/>
</dbReference>
<dbReference type="KEGG" id="vde:111255231"/>
<dbReference type="InterPro" id="IPR029033">
    <property type="entry name" value="His_PPase_superfam"/>
</dbReference>